<accession>A0ABR2GTA1</accession>
<comment type="caution">
    <text evidence="3">The sequence shown here is derived from an EMBL/GenBank/DDBJ whole genome shotgun (WGS) entry which is preliminary data.</text>
</comment>
<keyword evidence="4" id="KW-1185">Reference proteome</keyword>
<name>A0ABR2GTA1_9EUKA</name>
<evidence type="ECO:0000313" key="3">
    <source>
        <dbReference type="EMBL" id="KAK8836886.1"/>
    </source>
</evidence>
<evidence type="ECO:0000256" key="2">
    <source>
        <dbReference type="SAM" id="MobiDB-lite"/>
    </source>
</evidence>
<feature type="coiled-coil region" evidence="1">
    <location>
        <begin position="346"/>
        <end position="380"/>
    </location>
</feature>
<reference evidence="3 4" key="1">
    <citation type="submission" date="2024-04" db="EMBL/GenBank/DDBJ databases">
        <title>Tritrichomonas musculus Genome.</title>
        <authorList>
            <person name="Alves-Ferreira E."/>
            <person name="Grigg M."/>
            <person name="Lorenzi H."/>
            <person name="Galac M."/>
        </authorList>
    </citation>
    <scope>NUCLEOTIDE SEQUENCE [LARGE SCALE GENOMIC DNA]</scope>
    <source>
        <strain evidence="3 4">EAF2021</strain>
    </source>
</reference>
<evidence type="ECO:0000256" key="1">
    <source>
        <dbReference type="SAM" id="Coils"/>
    </source>
</evidence>
<feature type="coiled-coil region" evidence="1">
    <location>
        <begin position="175"/>
        <end position="322"/>
    </location>
</feature>
<sequence length="442" mass="52256">MSENGLSEEEFAVFQKNMNDVSQQAFQLKEELSELTEQTKSLQSKRDELATLEQRREEMKERHKESLKVFHEELENKQKEAIEQQEKSSQKVVNLNKTIAELNQKIKDKEENCEQIKNHIKTFDSKYNSIQQEFMETKKIIKELKPNRQYVASLLPIPMYIEDLSMQNFLLRQVYDKNQAEISEYRANIASYEKKDKAIRQQIKDKRSEADIIKGRLNTSKEQYQKAEVEIERTKKALEEAVKRLNSAKSVTENAKVQRVQMEEKYNEDKKKLLEELDELRKKSEENQKEIEAIKGECSKELASYEEKVKEIRKKISIIRETGIDPDSPSVDSDLHTQMLKVNQDKKVIQEDMDKIDLNIRALKEKIKLKEEELNFLALKMKPTPKILQSAEFKEKMLLLEELVIQNKNLKDTFESIATKVEMLKQENKEIRSNFRQKMEKK</sequence>
<proteinExistence type="predicted"/>
<feature type="coiled-coil region" evidence="1">
    <location>
        <begin position="407"/>
        <end position="441"/>
    </location>
</feature>
<evidence type="ECO:0000313" key="4">
    <source>
        <dbReference type="Proteomes" id="UP001470230"/>
    </source>
</evidence>
<organism evidence="3 4">
    <name type="scientific">Tritrichomonas musculus</name>
    <dbReference type="NCBI Taxonomy" id="1915356"/>
    <lineage>
        <taxon>Eukaryota</taxon>
        <taxon>Metamonada</taxon>
        <taxon>Parabasalia</taxon>
        <taxon>Tritrichomonadida</taxon>
        <taxon>Tritrichomonadidae</taxon>
        <taxon>Tritrichomonas</taxon>
    </lineage>
</organism>
<feature type="region of interest" description="Disordered" evidence="2">
    <location>
        <begin position="36"/>
        <end position="65"/>
    </location>
</feature>
<keyword evidence="1" id="KW-0175">Coiled coil</keyword>
<dbReference type="Gene3D" id="1.10.287.1490">
    <property type="match status" value="1"/>
</dbReference>
<feature type="compositionally biased region" description="Basic and acidic residues" evidence="2">
    <location>
        <begin position="44"/>
        <end position="65"/>
    </location>
</feature>
<gene>
    <name evidence="3" type="ORF">M9Y10_037412</name>
</gene>
<protein>
    <submittedName>
        <fullName evidence="3">Uncharacterized protein</fullName>
    </submittedName>
</protein>
<dbReference type="Proteomes" id="UP001470230">
    <property type="component" value="Unassembled WGS sequence"/>
</dbReference>
<dbReference type="EMBL" id="JAPFFF010000063">
    <property type="protein sequence ID" value="KAK8836886.1"/>
    <property type="molecule type" value="Genomic_DNA"/>
</dbReference>